<dbReference type="AlphaFoldDB" id="Q2ILW4"/>
<proteinExistence type="predicted"/>
<dbReference type="KEGG" id="ade:Adeh_0018"/>
<dbReference type="EMBL" id="CP000251">
    <property type="protein sequence ID" value="ABC79796.1"/>
    <property type="molecule type" value="Genomic_DNA"/>
</dbReference>
<accession>Q2ILW4</accession>
<dbReference type="HOGENOM" id="CLU_2230848_0_0_7"/>
<name>Q2ILW4_ANADE</name>
<evidence type="ECO:0000313" key="2">
    <source>
        <dbReference type="Proteomes" id="UP000001935"/>
    </source>
</evidence>
<reference evidence="1 2" key="1">
    <citation type="submission" date="2006-01" db="EMBL/GenBank/DDBJ databases">
        <title>Complete sequence of Anaeromyxobacter dehalogenans 2CP-C.</title>
        <authorList>
            <consortium name="US DOE Joint Genome Institute"/>
            <person name="Copeland A."/>
            <person name="Lucas S."/>
            <person name="Lapidus A."/>
            <person name="Barry K."/>
            <person name="Detter J.C."/>
            <person name="Glavina T."/>
            <person name="Hammon N."/>
            <person name="Israni S."/>
            <person name="Pitluck S."/>
            <person name="Brettin T."/>
            <person name="Bruce D."/>
            <person name="Han C."/>
            <person name="Tapia R."/>
            <person name="Gilna P."/>
            <person name="Kiss H."/>
            <person name="Schmutz J."/>
            <person name="Larimer F."/>
            <person name="Land M."/>
            <person name="Kyrpides N."/>
            <person name="Anderson I."/>
            <person name="Sanford R.A."/>
            <person name="Ritalahti K.M."/>
            <person name="Thomas H.S."/>
            <person name="Kirby J.R."/>
            <person name="Zhulin I.B."/>
            <person name="Loeffler F.E."/>
            <person name="Richardson P."/>
        </authorList>
    </citation>
    <scope>NUCLEOTIDE SEQUENCE [LARGE SCALE GENOMIC DNA]</scope>
    <source>
        <strain evidence="1 2">2CP-C</strain>
    </source>
</reference>
<dbReference type="Proteomes" id="UP000001935">
    <property type="component" value="Chromosome"/>
</dbReference>
<protein>
    <submittedName>
        <fullName evidence="1">Uncharacterized protein</fullName>
    </submittedName>
</protein>
<organism evidence="1 2">
    <name type="scientific">Anaeromyxobacter dehalogenans (strain 2CP-C)</name>
    <dbReference type="NCBI Taxonomy" id="290397"/>
    <lineage>
        <taxon>Bacteria</taxon>
        <taxon>Pseudomonadati</taxon>
        <taxon>Myxococcota</taxon>
        <taxon>Myxococcia</taxon>
        <taxon>Myxococcales</taxon>
        <taxon>Cystobacterineae</taxon>
        <taxon>Anaeromyxobacteraceae</taxon>
        <taxon>Anaeromyxobacter</taxon>
    </lineage>
</organism>
<sequence length="105" mass="11702">MDAWPAEAPPALGSLAEVRQRLDALLHQVTWTQHASTWLGRCEAGPRSAELQLTPEADGQVRFVTIRRVERALVEELCAGLGVVAVDPQEMRLYRPEARAWSDAR</sequence>
<evidence type="ECO:0000313" key="1">
    <source>
        <dbReference type="EMBL" id="ABC79796.1"/>
    </source>
</evidence>
<gene>
    <name evidence="1" type="ordered locus">Adeh_0018</name>
</gene>